<dbReference type="CDD" id="cd24138">
    <property type="entry name" value="TtcA-like"/>
    <property type="match status" value="1"/>
</dbReference>
<dbReference type="PANTHER" id="PTHR43686:SF1">
    <property type="entry name" value="AMINOTRAN_5 DOMAIN-CONTAINING PROTEIN"/>
    <property type="match status" value="1"/>
</dbReference>
<dbReference type="Gene3D" id="3.40.50.620">
    <property type="entry name" value="HUPs"/>
    <property type="match status" value="1"/>
</dbReference>
<comment type="subcellular location">
    <subcellularLocation>
        <location evidence="13">Cytoplasm</location>
    </subcellularLocation>
</comment>
<feature type="binding site" evidence="13">
    <location>
        <position position="133"/>
    </location>
    <ligand>
        <name>[4Fe-4S] cluster</name>
        <dbReference type="ChEBI" id="CHEBI:49883"/>
    </ligand>
</feature>
<keyword evidence="11 13" id="KW-0408">Iron</keyword>
<comment type="cofactor">
    <cofactor evidence="13">
        <name>Mg(2+)</name>
        <dbReference type="ChEBI" id="CHEBI:18420"/>
    </cofactor>
</comment>
<dbReference type="EMBL" id="BAABDM010000001">
    <property type="protein sequence ID" value="GAA4083767.1"/>
    <property type="molecule type" value="Genomic_DNA"/>
</dbReference>
<feature type="binding site" evidence="13">
    <location>
        <position position="136"/>
    </location>
    <ligand>
        <name>[4Fe-4S] cluster</name>
        <dbReference type="ChEBI" id="CHEBI:49883"/>
    </ligand>
</feature>
<dbReference type="InterPro" id="IPR011063">
    <property type="entry name" value="TilS/TtcA_N"/>
</dbReference>
<keyword evidence="2 13" id="KW-0963">Cytoplasm</keyword>
<evidence type="ECO:0000256" key="12">
    <source>
        <dbReference type="ARBA" id="ARBA00023014"/>
    </source>
</evidence>
<keyword evidence="5 13" id="KW-0819">tRNA processing</keyword>
<dbReference type="InterPro" id="IPR012089">
    <property type="entry name" value="tRNA_Cyd_32_2_STrfase"/>
</dbReference>
<keyword evidence="8 13" id="KW-0067">ATP-binding</keyword>
<comment type="caution">
    <text evidence="15">The sequence shown here is derived from an EMBL/GenBank/DDBJ whole genome shotgun (WGS) entry which is preliminary data.</text>
</comment>
<evidence type="ECO:0000256" key="7">
    <source>
        <dbReference type="ARBA" id="ARBA00022741"/>
    </source>
</evidence>
<accession>A0ABP7WAJ3</accession>
<protein>
    <recommendedName>
        <fullName evidence="13">tRNA-cytidine(32) 2-sulfurtransferase</fullName>
        <ecNumber evidence="13">2.8.1.-</ecNumber>
    </recommendedName>
    <alternativeName>
        <fullName evidence="13">Two-thiocytidine biosynthesis protein A</fullName>
    </alternativeName>
    <alternativeName>
        <fullName evidence="13">tRNA 2-thiocytidine biosynthesis protein TtcA</fullName>
    </alternativeName>
</protein>
<dbReference type="NCBIfam" id="NF007972">
    <property type="entry name" value="PRK10696.1"/>
    <property type="match status" value="1"/>
</dbReference>
<evidence type="ECO:0000259" key="14">
    <source>
        <dbReference type="Pfam" id="PF01171"/>
    </source>
</evidence>
<dbReference type="Pfam" id="PF01171">
    <property type="entry name" value="ATP_bind_3"/>
    <property type="match status" value="1"/>
</dbReference>
<evidence type="ECO:0000256" key="4">
    <source>
        <dbReference type="ARBA" id="ARBA00022679"/>
    </source>
</evidence>
<dbReference type="HAMAP" id="MF_01850">
    <property type="entry name" value="TtcA"/>
    <property type="match status" value="1"/>
</dbReference>
<evidence type="ECO:0000256" key="13">
    <source>
        <dbReference type="HAMAP-Rule" id="MF_01850"/>
    </source>
</evidence>
<keyword evidence="12 13" id="KW-0411">Iron-sulfur</keyword>
<proteinExistence type="inferred from homology"/>
<feature type="short sequence motif" description="PP-loop motif" evidence="13">
    <location>
        <begin position="58"/>
        <end position="63"/>
    </location>
</feature>
<keyword evidence="4 13" id="KW-0808">Transferase</keyword>
<dbReference type="EC" id="2.8.1.-" evidence="13"/>
<evidence type="ECO:0000256" key="6">
    <source>
        <dbReference type="ARBA" id="ARBA00022723"/>
    </source>
</evidence>
<evidence type="ECO:0000256" key="3">
    <source>
        <dbReference type="ARBA" id="ARBA00022555"/>
    </source>
</evidence>
<dbReference type="SUPFAM" id="SSF52402">
    <property type="entry name" value="Adenine nucleotide alpha hydrolases-like"/>
    <property type="match status" value="1"/>
</dbReference>
<comment type="similarity">
    <text evidence="13">Belongs to the TtcA family.</text>
</comment>
<keyword evidence="16" id="KW-1185">Reference proteome</keyword>
<evidence type="ECO:0000256" key="5">
    <source>
        <dbReference type="ARBA" id="ARBA00022694"/>
    </source>
</evidence>
<keyword evidence="3 13" id="KW-0820">tRNA-binding</keyword>
<dbReference type="PIRSF" id="PIRSF004976">
    <property type="entry name" value="ATPase_YdaO"/>
    <property type="match status" value="1"/>
</dbReference>
<sequence>MAFLYNAGPQITIDLCAMSSLPKLEFNKLQKRLRRHAGQAIDDYKMIEEGDRVMVCLSGGKDSYTMLEILMNLQKSAPVKFELVAVNMDQKQPFYPEHILPEYLDGLGIEYYIVNKDTYSIVKQKIPEGKTTCGLCSRLRRGTLYAFAEEIGATKIALGHHKDDIVQTLFLNMFYGSRLSGMPPKLLSDDKRNIVIRPLAYCRESDIEAFSQYKEFPIIPCNLCGSQENLQRQNIRKMLLDWEKQDGSRIEKIFSSMQNIAPSQMADAELFDFASLTIDRSGERKEYGFDSSQTVDSGGVPLSSRSDYIEITQL</sequence>
<organism evidence="15 16">
    <name type="scientific">Zhongshania borealis</name>
    <dbReference type="NCBI Taxonomy" id="889488"/>
    <lineage>
        <taxon>Bacteria</taxon>
        <taxon>Pseudomonadati</taxon>
        <taxon>Pseudomonadota</taxon>
        <taxon>Gammaproteobacteria</taxon>
        <taxon>Cellvibrionales</taxon>
        <taxon>Spongiibacteraceae</taxon>
        <taxon>Zhongshania</taxon>
    </lineage>
</organism>
<evidence type="ECO:0000313" key="16">
    <source>
        <dbReference type="Proteomes" id="UP001500392"/>
    </source>
</evidence>
<keyword evidence="10 13" id="KW-0694">RNA-binding</keyword>
<keyword evidence="1 13" id="KW-0004">4Fe-4S</keyword>
<evidence type="ECO:0000256" key="10">
    <source>
        <dbReference type="ARBA" id="ARBA00022884"/>
    </source>
</evidence>
<keyword evidence="7 13" id="KW-0547">Nucleotide-binding</keyword>
<evidence type="ECO:0000256" key="11">
    <source>
        <dbReference type="ARBA" id="ARBA00023004"/>
    </source>
</evidence>
<comment type="cofactor">
    <cofactor evidence="13">
        <name>[4Fe-4S] cluster</name>
        <dbReference type="ChEBI" id="CHEBI:49883"/>
    </cofactor>
    <text evidence="13">Binds 1 [4Fe-4S] cluster per subunit. The cluster is chelated by three Cys residues, the fourth Fe has a free coordination site that may bind a sulfur atom transferred from the persulfide of IscS.</text>
</comment>
<evidence type="ECO:0000256" key="8">
    <source>
        <dbReference type="ARBA" id="ARBA00022840"/>
    </source>
</evidence>
<comment type="pathway">
    <text evidence="13">tRNA modification.</text>
</comment>
<evidence type="ECO:0000256" key="1">
    <source>
        <dbReference type="ARBA" id="ARBA00022485"/>
    </source>
</evidence>
<comment type="miscellaneous">
    <text evidence="13">The thiolation reaction likely consists of two steps: a first activation step by ATP to form an adenylated intermediate of the target base of tRNA, and a second nucleophilic substitution step of the sulfur (S) atom supplied by the hydrosulfide attached to the Fe-S cluster.</text>
</comment>
<feature type="binding site" evidence="13">
    <location>
        <position position="224"/>
    </location>
    <ligand>
        <name>[4Fe-4S] cluster</name>
        <dbReference type="ChEBI" id="CHEBI:49883"/>
    </ligand>
</feature>
<comment type="subunit">
    <text evidence="13">Homodimer.</text>
</comment>
<reference evidence="16" key="1">
    <citation type="journal article" date="2019" name="Int. J. Syst. Evol. Microbiol.">
        <title>The Global Catalogue of Microorganisms (GCM) 10K type strain sequencing project: providing services to taxonomists for standard genome sequencing and annotation.</title>
        <authorList>
            <consortium name="The Broad Institute Genomics Platform"/>
            <consortium name="The Broad Institute Genome Sequencing Center for Infectious Disease"/>
            <person name="Wu L."/>
            <person name="Ma J."/>
        </authorList>
    </citation>
    <scope>NUCLEOTIDE SEQUENCE [LARGE SCALE GENOMIC DNA]</scope>
    <source>
        <strain evidence="16">JCM 17304</strain>
    </source>
</reference>
<evidence type="ECO:0000256" key="2">
    <source>
        <dbReference type="ARBA" id="ARBA00022490"/>
    </source>
</evidence>
<feature type="domain" description="tRNA(Ile)-lysidine/2-thiocytidine synthase N-terminal" evidence="14">
    <location>
        <begin position="53"/>
        <end position="219"/>
    </location>
</feature>
<dbReference type="InterPro" id="IPR014729">
    <property type="entry name" value="Rossmann-like_a/b/a_fold"/>
</dbReference>
<evidence type="ECO:0000313" key="15">
    <source>
        <dbReference type="EMBL" id="GAA4083767.1"/>
    </source>
</evidence>
<comment type="function">
    <text evidence="13">Catalyzes the ATP-dependent 2-thiolation of cytidine in position 32 of tRNA, to form 2-thiocytidine (s(2)C32). The sulfur atoms are provided by the cysteine/cysteine desulfurase (IscS) system.</text>
</comment>
<keyword evidence="6 13" id="KW-0479">Metal-binding</keyword>
<gene>
    <name evidence="13 15" type="primary">ttcA</name>
    <name evidence="15" type="ORF">GCM10022414_03120</name>
</gene>
<evidence type="ECO:0000256" key="9">
    <source>
        <dbReference type="ARBA" id="ARBA00022842"/>
    </source>
</evidence>
<keyword evidence="9 13" id="KW-0460">Magnesium</keyword>
<dbReference type="PANTHER" id="PTHR43686">
    <property type="entry name" value="SULFURTRANSFERASE-RELATED"/>
    <property type="match status" value="1"/>
</dbReference>
<dbReference type="InterPro" id="IPR035107">
    <property type="entry name" value="tRNA_thiolation_TtcA_Ctu1"/>
</dbReference>
<name>A0ABP7WAJ3_9GAMM</name>
<dbReference type="Proteomes" id="UP001500392">
    <property type="component" value="Unassembled WGS sequence"/>
</dbReference>
<comment type="catalytic activity">
    <reaction evidence="13">
        <text>cytidine(32) in tRNA + S-sulfanyl-L-cysteinyl-[cysteine desulfurase] + AH2 + ATP = 2-thiocytidine(32) in tRNA + L-cysteinyl-[cysteine desulfurase] + A + AMP + diphosphate + H(+)</text>
        <dbReference type="Rhea" id="RHEA:57048"/>
        <dbReference type="Rhea" id="RHEA-COMP:10288"/>
        <dbReference type="Rhea" id="RHEA-COMP:12157"/>
        <dbReference type="Rhea" id="RHEA-COMP:12158"/>
        <dbReference type="Rhea" id="RHEA-COMP:14821"/>
        <dbReference type="ChEBI" id="CHEBI:13193"/>
        <dbReference type="ChEBI" id="CHEBI:15378"/>
        <dbReference type="ChEBI" id="CHEBI:17499"/>
        <dbReference type="ChEBI" id="CHEBI:29950"/>
        <dbReference type="ChEBI" id="CHEBI:30616"/>
        <dbReference type="ChEBI" id="CHEBI:33019"/>
        <dbReference type="ChEBI" id="CHEBI:61963"/>
        <dbReference type="ChEBI" id="CHEBI:82748"/>
        <dbReference type="ChEBI" id="CHEBI:141453"/>
        <dbReference type="ChEBI" id="CHEBI:456215"/>
    </reaction>
</comment>